<name>A0ABP6I878_9ACTN</name>
<proteinExistence type="predicted"/>
<dbReference type="Proteomes" id="UP001500831">
    <property type="component" value="Unassembled WGS sequence"/>
</dbReference>
<organism evidence="1 2">
    <name type="scientific">Streptosporangium fragile</name>
    <dbReference type="NCBI Taxonomy" id="46186"/>
    <lineage>
        <taxon>Bacteria</taxon>
        <taxon>Bacillati</taxon>
        <taxon>Actinomycetota</taxon>
        <taxon>Actinomycetes</taxon>
        <taxon>Streptosporangiales</taxon>
        <taxon>Streptosporangiaceae</taxon>
        <taxon>Streptosporangium</taxon>
    </lineage>
</organism>
<sequence>MRIRLDGTHAEITYSMFRLREIFTVTSVSRAFPDRARPRTYRVFVDIIPREIKNAR</sequence>
<gene>
    <name evidence="1" type="ORF">GCM10010517_03420</name>
</gene>
<reference evidence="2" key="1">
    <citation type="journal article" date="2019" name="Int. J. Syst. Evol. Microbiol.">
        <title>The Global Catalogue of Microorganisms (GCM) 10K type strain sequencing project: providing services to taxonomists for standard genome sequencing and annotation.</title>
        <authorList>
            <consortium name="The Broad Institute Genomics Platform"/>
            <consortium name="The Broad Institute Genome Sequencing Center for Infectious Disease"/>
            <person name="Wu L."/>
            <person name="Ma J."/>
        </authorList>
    </citation>
    <scope>NUCLEOTIDE SEQUENCE [LARGE SCALE GENOMIC DNA]</scope>
    <source>
        <strain evidence="2">JCM 6242</strain>
    </source>
</reference>
<accession>A0ABP6I878</accession>
<evidence type="ECO:0000313" key="1">
    <source>
        <dbReference type="EMBL" id="GAA2846668.1"/>
    </source>
</evidence>
<dbReference type="RefSeq" id="WP_344967003.1">
    <property type="nucleotide sequence ID" value="NZ_BAAAVI010000001.1"/>
</dbReference>
<protein>
    <submittedName>
        <fullName evidence="1">Uncharacterized protein</fullName>
    </submittedName>
</protein>
<keyword evidence="2" id="KW-1185">Reference proteome</keyword>
<evidence type="ECO:0000313" key="2">
    <source>
        <dbReference type="Proteomes" id="UP001500831"/>
    </source>
</evidence>
<dbReference type="EMBL" id="BAAAVI010000001">
    <property type="protein sequence ID" value="GAA2846668.1"/>
    <property type="molecule type" value="Genomic_DNA"/>
</dbReference>
<comment type="caution">
    <text evidence="1">The sequence shown here is derived from an EMBL/GenBank/DDBJ whole genome shotgun (WGS) entry which is preliminary data.</text>
</comment>